<reference evidence="1" key="1">
    <citation type="submission" date="2022-04" db="EMBL/GenBank/DDBJ databases">
        <title>Genome of the entomopathogenic fungus Entomophthora muscae.</title>
        <authorList>
            <person name="Elya C."/>
            <person name="Lovett B.R."/>
            <person name="Lee E."/>
            <person name="Macias A.M."/>
            <person name="Hajek A.E."/>
            <person name="De Bivort B.L."/>
            <person name="Kasson M.T."/>
            <person name="De Fine Licht H.H."/>
            <person name="Stajich J.E."/>
        </authorList>
    </citation>
    <scope>NUCLEOTIDE SEQUENCE</scope>
    <source>
        <strain evidence="1">Berkeley</strain>
    </source>
</reference>
<evidence type="ECO:0000313" key="1">
    <source>
        <dbReference type="EMBL" id="KAJ9054121.1"/>
    </source>
</evidence>
<gene>
    <name evidence="1" type="ORF">DSO57_1017934</name>
</gene>
<accession>A0ACC2RVI8</accession>
<dbReference type="EMBL" id="QTSX02006466">
    <property type="protein sequence ID" value="KAJ9054121.1"/>
    <property type="molecule type" value="Genomic_DNA"/>
</dbReference>
<organism evidence="1 2">
    <name type="scientific">Entomophthora muscae</name>
    <dbReference type="NCBI Taxonomy" id="34485"/>
    <lineage>
        <taxon>Eukaryota</taxon>
        <taxon>Fungi</taxon>
        <taxon>Fungi incertae sedis</taxon>
        <taxon>Zoopagomycota</taxon>
        <taxon>Entomophthoromycotina</taxon>
        <taxon>Entomophthoromycetes</taxon>
        <taxon>Entomophthorales</taxon>
        <taxon>Entomophthoraceae</taxon>
        <taxon>Entomophthora</taxon>
    </lineage>
</organism>
<proteinExistence type="predicted"/>
<evidence type="ECO:0000313" key="2">
    <source>
        <dbReference type="Proteomes" id="UP001165960"/>
    </source>
</evidence>
<name>A0ACC2RVI8_9FUNG</name>
<protein>
    <submittedName>
        <fullName evidence="1">Uncharacterized protein</fullName>
    </submittedName>
</protein>
<comment type="caution">
    <text evidence="1">The sequence shown here is derived from an EMBL/GenBank/DDBJ whole genome shotgun (WGS) entry which is preliminary data.</text>
</comment>
<sequence>MSIECLVSNFKDRFPFENATLVKTDISLSKLFKHLFSENISRSVSHLNSAVERPNIFLPPDATFKANYPLSEDHLTLCEPATTKFLFRHLLDFLGDKKHLNFERASCWVIVSSREYFSRNFDYPTFHSKHKTASRDFPDAIKFIYAPTIQALRAFFSTLHMDILASTCPKSIFLLDFFQYREQTSCIRELYDLLNLIYIALNLLRNISKRNINLAVFDVLPDLPNIPSNGNLQSSTLDLSPPSSIVAEVDLKSASVFYTRAFSDFSLLACPLSKPGNSTSSLSISGVDALDDLSNAVLHVFSP</sequence>
<keyword evidence="2" id="KW-1185">Reference proteome</keyword>
<dbReference type="Proteomes" id="UP001165960">
    <property type="component" value="Unassembled WGS sequence"/>
</dbReference>